<dbReference type="FunFam" id="2.60.40.10:FF:000173">
    <property type="entry name" value="Neural cell adhesion molecule 1"/>
    <property type="match status" value="1"/>
</dbReference>
<keyword evidence="11" id="KW-0325">Glycoprotein</keyword>
<dbReference type="SMART" id="SM00406">
    <property type="entry name" value="IGv"/>
    <property type="match status" value="2"/>
</dbReference>
<feature type="compositionally biased region" description="Low complexity" evidence="15">
    <location>
        <begin position="880"/>
        <end position="890"/>
    </location>
</feature>
<evidence type="ECO:0000256" key="4">
    <source>
        <dbReference type="ARBA" id="ARBA00022692"/>
    </source>
</evidence>
<feature type="compositionally biased region" description="Low complexity" evidence="15">
    <location>
        <begin position="805"/>
        <end position="814"/>
    </location>
</feature>
<feature type="domain" description="Fibronectin type-III" evidence="19">
    <location>
        <begin position="605"/>
        <end position="701"/>
    </location>
</feature>
<feature type="signal peptide" evidence="17">
    <location>
        <begin position="1"/>
        <end position="17"/>
    </location>
</feature>
<dbReference type="PANTHER" id="PTHR12231:SF239">
    <property type="entry name" value="NEURAL CELL ADHESION MOLECULE 1"/>
    <property type="match status" value="1"/>
</dbReference>
<dbReference type="CDD" id="cd00063">
    <property type="entry name" value="FN3"/>
    <property type="match status" value="2"/>
</dbReference>
<gene>
    <name evidence="20" type="primary">Ncam1</name>
    <name evidence="20" type="ORF">FOF47_R01934</name>
</gene>
<accession>A0A6G1ADD4</accession>
<keyword evidence="10" id="KW-1015">Disulfide bond</keyword>
<evidence type="ECO:0000256" key="11">
    <source>
        <dbReference type="ARBA" id="ARBA00023180"/>
    </source>
</evidence>
<evidence type="ECO:0000256" key="14">
    <source>
        <dbReference type="ARBA" id="ARBA00067632"/>
    </source>
</evidence>
<dbReference type="EMBL" id="VOAJ01005712">
    <property type="protein sequence ID" value="KAF0873550.1"/>
    <property type="molecule type" value="Genomic_DNA"/>
</dbReference>
<evidence type="ECO:0000313" key="21">
    <source>
        <dbReference type="Proteomes" id="UP000475037"/>
    </source>
</evidence>
<dbReference type="GO" id="GO:0043005">
    <property type="term" value="C:neuron projection"/>
    <property type="evidence" value="ECO:0007669"/>
    <property type="project" value="TreeGrafter"/>
</dbReference>
<keyword evidence="4 16" id="KW-0812">Transmembrane</keyword>
<dbReference type="InterPro" id="IPR036179">
    <property type="entry name" value="Ig-like_dom_sf"/>
</dbReference>
<evidence type="ECO:0000256" key="17">
    <source>
        <dbReference type="SAM" id="SignalP"/>
    </source>
</evidence>
<dbReference type="Pfam" id="PF13927">
    <property type="entry name" value="Ig_3"/>
    <property type="match status" value="3"/>
</dbReference>
<feature type="domain" description="Ig-like" evidence="18">
    <location>
        <begin position="411"/>
        <end position="496"/>
    </location>
</feature>
<feature type="domain" description="Ig-like" evidence="18">
    <location>
        <begin position="218"/>
        <end position="306"/>
    </location>
</feature>
<evidence type="ECO:0000256" key="2">
    <source>
        <dbReference type="ARBA" id="ARBA00004162"/>
    </source>
</evidence>
<dbReference type="GO" id="GO:0005886">
    <property type="term" value="C:plasma membrane"/>
    <property type="evidence" value="ECO:0007669"/>
    <property type="project" value="UniProtKB-SubCell"/>
</dbReference>
<keyword evidence="8 16" id="KW-1133">Transmembrane helix</keyword>
<feature type="chain" id="PRO_5026199991" description="Neural cell adhesion molecule 1" evidence="17">
    <location>
        <begin position="18"/>
        <end position="1005"/>
    </location>
</feature>
<feature type="region of interest" description="Disordered" evidence="15">
    <location>
        <begin position="761"/>
        <end position="814"/>
    </location>
</feature>
<dbReference type="PROSITE" id="PS50853">
    <property type="entry name" value="FN3"/>
    <property type="match status" value="2"/>
</dbReference>
<dbReference type="SMART" id="SM00408">
    <property type="entry name" value="IGc2"/>
    <property type="match status" value="5"/>
</dbReference>
<dbReference type="FunFam" id="2.60.40.10:FF:000137">
    <property type="entry name" value="neural cell adhesion molecule 1 isoform X2"/>
    <property type="match status" value="1"/>
</dbReference>
<feature type="transmembrane region" description="Helical" evidence="16">
    <location>
        <begin position="718"/>
        <end position="741"/>
    </location>
</feature>
<evidence type="ECO:0000313" key="20">
    <source>
        <dbReference type="EMBL" id="KAF0873550.1"/>
    </source>
</evidence>
<dbReference type="SUPFAM" id="SSF49265">
    <property type="entry name" value="Fibronectin type III"/>
    <property type="match status" value="1"/>
</dbReference>
<dbReference type="InterPro" id="IPR051170">
    <property type="entry name" value="Neural/epithelial_adhesion"/>
</dbReference>
<dbReference type="PANTHER" id="PTHR12231">
    <property type="entry name" value="CTX-RELATED TYPE I TRANSMEMBRANE PROTEIN"/>
    <property type="match status" value="1"/>
</dbReference>
<feature type="domain" description="Ig-like" evidence="18">
    <location>
        <begin position="122"/>
        <end position="195"/>
    </location>
</feature>
<dbReference type="InterPro" id="IPR003598">
    <property type="entry name" value="Ig_sub2"/>
</dbReference>
<comment type="function">
    <text evidence="1">This protein is a cell adhesion molecule involved in neuron-neuron adhesion, neurite fasciculation, outgrowth of neurites, etc.</text>
</comment>
<evidence type="ECO:0000256" key="6">
    <source>
        <dbReference type="ARBA" id="ARBA00022737"/>
    </source>
</evidence>
<feature type="region of interest" description="Disordered" evidence="15">
    <location>
        <begin position="844"/>
        <end position="920"/>
    </location>
</feature>
<feature type="compositionally biased region" description="Low complexity" evidence="15">
    <location>
        <begin position="850"/>
        <end position="861"/>
    </location>
</feature>
<keyword evidence="9 16" id="KW-0472">Membrane</keyword>
<dbReference type="CDD" id="cd05869">
    <property type="entry name" value="IgI_NCAM-1"/>
    <property type="match status" value="1"/>
</dbReference>
<sequence length="1005" mass="108599">FSKILTCFNWTLSFSASLQVDIVPSQGEISVGESKFFLCQGKCPVPPLLAGDAKDKDISWFSPNGEKLTPNQQRISVVWNDDSSSTLTIYNANIDDAGIYKCVVTGEDGSESEATVNVKIFQKLMFKNAPTPQEFREGEDAVIVCDVVSSLPPTIIWKHKGRDVILKKDVRFIVLSNNYLQIRGIKKTDEGTYRCEGRILARGEINFKDIQVIVNVPPTVQARQSIVNATANLGQSVTLVCDAEGFPEPTMSWTKDGEQIENEEDDKYVFSDDSSELTIRKVDKNDEAEYVCIAENKAGEQDASIHLKVFAKPKITYVENQTAMELEEQVTLTCEASGDPIPSITWRTSTRNISSEEKTLDGHMVVRSHARVSSLTLKSVQYTDAGEYVCTASNTIGQDSQSMYLEVQYAPKLQGPVAVYTWEGNQVNITCEVFAYPSATISWFRDGQLLPSSNYSNIKIYNTPSASYLEVTPDSENDFGNYNCTAVNRIGQESLEFILVQADTPSSPSIDQVEPYSSTAQVQFDEPEATGGVPILKYKAEWRAVGEEVWHFKWYDAKEANMEGIVTIVGLKPETTYAVRLAALNGKGLGEISTASEFKTQPVREPSAPKLEGQMGEDGNSIKVNLIKQDDGGSPIRHYLVKYRAKLSSEWKPEIRLPSGSDHVMLKSLDWNAEYEVYVVAENQQGKSKAAHFVFRTSAQPTAIPANGSPTSGLSTGAIVGILIVIFVLLLVVVDITCYFLNKCGLLMCIAVNLCGKAGPGAKGKDMEEGKAAFSKDESKEPIVEVRTEEERTPNHDGGKHTEPNETTPLTEPELPADTTATVEDMLPSVTTVTANSDTITETFATAQNSPTSETTTLTSSIAPPATATPDSNSVPAGQATPSKGPGAAAPSPPPASAPTAASNPAQGEDFKMDEGNFKTPDIDLAKDVFAALGSPAPTAGASGQAPELAPSTADSSVSPAPAKTEKGPAEAKSESQETETKPAPAEVKTVPNDATQTKENESKA</sequence>
<name>A0A6G1ADD4_CROCR</name>
<dbReference type="PROSITE" id="PS50835">
    <property type="entry name" value="IG_LIKE"/>
    <property type="match status" value="5"/>
</dbReference>
<keyword evidence="3" id="KW-1003">Cell membrane</keyword>
<dbReference type="InterPro" id="IPR003961">
    <property type="entry name" value="FN3_dom"/>
</dbReference>
<evidence type="ECO:0000256" key="7">
    <source>
        <dbReference type="ARBA" id="ARBA00022889"/>
    </source>
</evidence>
<dbReference type="FunFam" id="2.60.40.10:FF:000221">
    <property type="entry name" value="neural cell adhesion molecule 1 isoform X2"/>
    <property type="match status" value="1"/>
</dbReference>
<dbReference type="CDD" id="cd00096">
    <property type="entry name" value="Ig"/>
    <property type="match status" value="1"/>
</dbReference>
<evidence type="ECO:0000259" key="18">
    <source>
        <dbReference type="PROSITE" id="PS50835"/>
    </source>
</evidence>
<dbReference type="GO" id="GO:0007155">
    <property type="term" value="P:cell adhesion"/>
    <property type="evidence" value="ECO:0007669"/>
    <property type="project" value="UniProtKB-KW"/>
</dbReference>
<dbReference type="FunFam" id="2.60.40.10:FF:000086">
    <property type="entry name" value="Neural cell adhesion molecule 1"/>
    <property type="match status" value="1"/>
</dbReference>
<evidence type="ECO:0000256" key="8">
    <source>
        <dbReference type="ARBA" id="ARBA00022989"/>
    </source>
</evidence>
<dbReference type="AlphaFoldDB" id="A0A6G1ADD4"/>
<evidence type="ECO:0000256" key="9">
    <source>
        <dbReference type="ARBA" id="ARBA00023136"/>
    </source>
</evidence>
<comment type="subunit">
    <text evidence="13">Interacts with MDK. Found in a complex with SLC39A6, SLC39A10 and with NCAM1; this complex controls NCAM1 phosphorylation and integration into focal adhesion complexes during epithelial-tomesenchymal transition. Interacts with synaptic plasticity regulator PANTS.</text>
</comment>
<feature type="region of interest" description="Disordered" evidence="15">
    <location>
        <begin position="934"/>
        <end position="1005"/>
    </location>
</feature>
<dbReference type="SMART" id="SM00060">
    <property type="entry name" value="FN3"/>
    <property type="match status" value="2"/>
</dbReference>
<evidence type="ECO:0000256" key="13">
    <source>
        <dbReference type="ARBA" id="ARBA00063948"/>
    </source>
</evidence>
<feature type="compositionally biased region" description="Basic and acidic residues" evidence="15">
    <location>
        <begin position="909"/>
        <end position="920"/>
    </location>
</feature>
<keyword evidence="21" id="KW-1185">Reference proteome</keyword>
<dbReference type="FunFam" id="2.60.40.10:FF:000151">
    <property type="entry name" value="neural cell adhesion molecule 1 isoform X1"/>
    <property type="match status" value="1"/>
</dbReference>
<evidence type="ECO:0000259" key="19">
    <source>
        <dbReference type="PROSITE" id="PS50853"/>
    </source>
</evidence>
<reference evidence="20 21" key="1">
    <citation type="submission" date="2019-11" db="EMBL/GenBank/DDBJ databases">
        <authorList>
            <person name="Yang C."/>
            <person name="Li F."/>
        </authorList>
    </citation>
    <scope>NUCLEOTIDE SEQUENCE [LARGE SCALE GENOMIC DNA]</scope>
    <source>
        <strain evidence="20">KB4526</strain>
        <tissue evidence="20">Muscle</tissue>
    </source>
</reference>
<dbReference type="Pfam" id="PF07679">
    <property type="entry name" value="I-set"/>
    <property type="match status" value="2"/>
</dbReference>
<protein>
    <recommendedName>
        <fullName evidence="14">Neural cell adhesion molecule 1</fullName>
    </recommendedName>
</protein>
<dbReference type="SUPFAM" id="SSF48726">
    <property type="entry name" value="Immunoglobulin"/>
    <property type="match status" value="5"/>
</dbReference>
<evidence type="ECO:0000256" key="5">
    <source>
        <dbReference type="ARBA" id="ARBA00022729"/>
    </source>
</evidence>
<evidence type="ECO:0000256" key="10">
    <source>
        <dbReference type="ARBA" id="ARBA00023157"/>
    </source>
</evidence>
<dbReference type="PRINTS" id="PR01838">
    <property type="entry name" value="NCAMFAMILY"/>
</dbReference>
<dbReference type="Gene3D" id="2.60.40.10">
    <property type="entry name" value="Immunoglobulins"/>
    <property type="match status" value="7"/>
</dbReference>
<proteinExistence type="predicted"/>
<keyword evidence="12" id="KW-0393">Immunoglobulin domain</keyword>
<dbReference type="FunFam" id="2.60.40.10:FF:000159">
    <property type="entry name" value="neural cell adhesion molecule 1 isoform X2"/>
    <property type="match status" value="1"/>
</dbReference>
<dbReference type="InterPro" id="IPR007110">
    <property type="entry name" value="Ig-like_dom"/>
</dbReference>
<dbReference type="InterPro" id="IPR003599">
    <property type="entry name" value="Ig_sub"/>
</dbReference>
<dbReference type="InterPro" id="IPR013098">
    <property type="entry name" value="Ig_I-set"/>
</dbReference>
<feature type="domain" description="Ig-like" evidence="18">
    <location>
        <begin position="18"/>
        <end position="117"/>
    </location>
</feature>
<dbReference type="Pfam" id="PF00041">
    <property type="entry name" value="fn3"/>
    <property type="match status" value="2"/>
</dbReference>
<feature type="non-terminal residue" evidence="20">
    <location>
        <position position="1"/>
    </location>
</feature>
<comment type="caution">
    <text evidence="20">The sequence shown here is derived from an EMBL/GenBank/DDBJ whole genome shotgun (WGS) entry which is preliminary data.</text>
</comment>
<evidence type="ECO:0000256" key="1">
    <source>
        <dbReference type="ARBA" id="ARBA00003000"/>
    </source>
</evidence>
<dbReference type="InterPro" id="IPR009138">
    <property type="entry name" value="Neural_cell_adh"/>
</dbReference>
<comment type="subcellular location">
    <subcellularLocation>
        <location evidence="2">Cell membrane</location>
        <topology evidence="2">Single-pass membrane protein</topology>
    </subcellularLocation>
</comment>
<dbReference type="SMART" id="SM00409">
    <property type="entry name" value="IG"/>
    <property type="match status" value="5"/>
</dbReference>
<feature type="non-terminal residue" evidence="20">
    <location>
        <position position="1005"/>
    </location>
</feature>
<dbReference type="InterPro" id="IPR013106">
    <property type="entry name" value="Ig_V-set"/>
</dbReference>
<dbReference type="FunFam" id="2.60.40.10:FF:000149">
    <property type="entry name" value="neural cell adhesion molecule 1 isoform X2"/>
    <property type="match status" value="1"/>
</dbReference>
<feature type="domain" description="Ig-like" evidence="18">
    <location>
        <begin position="313"/>
        <end position="408"/>
    </location>
</feature>
<dbReference type="InterPro" id="IPR036116">
    <property type="entry name" value="FN3_sf"/>
</dbReference>
<feature type="compositionally biased region" description="Basic and acidic residues" evidence="15">
    <location>
        <begin position="964"/>
        <end position="981"/>
    </location>
</feature>
<keyword evidence="6" id="KW-0677">Repeat</keyword>
<keyword evidence="5 17" id="KW-0732">Signal</keyword>
<dbReference type="InterPro" id="IPR013783">
    <property type="entry name" value="Ig-like_fold"/>
</dbReference>
<evidence type="ECO:0000256" key="12">
    <source>
        <dbReference type="ARBA" id="ARBA00023319"/>
    </source>
</evidence>
<evidence type="ECO:0000256" key="3">
    <source>
        <dbReference type="ARBA" id="ARBA00022475"/>
    </source>
</evidence>
<dbReference type="Proteomes" id="UP000475037">
    <property type="component" value="Unassembled WGS sequence"/>
</dbReference>
<keyword evidence="7" id="KW-0130">Cell adhesion</keyword>
<evidence type="ECO:0000256" key="16">
    <source>
        <dbReference type="SAM" id="Phobius"/>
    </source>
</evidence>
<feature type="domain" description="Fibronectin type-III" evidence="19">
    <location>
        <begin position="504"/>
        <end position="603"/>
    </location>
</feature>
<feature type="compositionally biased region" description="Basic and acidic residues" evidence="15">
    <location>
        <begin position="763"/>
        <end position="804"/>
    </location>
</feature>
<organism evidence="20 21">
    <name type="scientific">Crocuta crocuta</name>
    <name type="common">Spotted hyena</name>
    <dbReference type="NCBI Taxonomy" id="9678"/>
    <lineage>
        <taxon>Eukaryota</taxon>
        <taxon>Metazoa</taxon>
        <taxon>Chordata</taxon>
        <taxon>Craniata</taxon>
        <taxon>Vertebrata</taxon>
        <taxon>Euteleostomi</taxon>
        <taxon>Mammalia</taxon>
        <taxon>Eutheria</taxon>
        <taxon>Laurasiatheria</taxon>
        <taxon>Carnivora</taxon>
        <taxon>Feliformia</taxon>
        <taxon>Hyaenidae</taxon>
        <taxon>Crocuta</taxon>
    </lineage>
</organism>
<evidence type="ECO:0000256" key="15">
    <source>
        <dbReference type="SAM" id="MobiDB-lite"/>
    </source>
</evidence>
<dbReference type="CDD" id="cd05865">
    <property type="entry name" value="IgI_1_NCAM-1"/>
    <property type="match status" value="1"/>
</dbReference>